<dbReference type="AlphaFoldDB" id="A0A437R9J5"/>
<organism evidence="2 3">
    <name type="scientific">Rubrivivax rivuli</name>
    <dbReference type="NCBI Taxonomy" id="1862385"/>
    <lineage>
        <taxon>Bacteria</taxon>
        <taxon>Pseudomonadati</taxon>
        <taxon>Pseudomonadota</taxon>
        <taxon>Betaproteobacteria</taxon>
        <taxon>Burkholderiales</taxon>
        <taxon>Sphaerotilaceae</taxon>
        <taxon>Rubrivivax</taxon>
    </lineage>
</organism>
<dbReference type="GO" id="GO:0003677">
    <property type="term" value="F:DNA binding"/>
    <property type="evidence" value="ECO:0007669"/>
    <property type="project" value="InterPro"/>
</dbReference>
<gene>
    <name evidence="2" type="ORF">EOE66_20830</name>
</gene>
<keyword evidence="3" id="KW-1185">Reference proteome</keyword>
<dbReference type="SUPFAM" id="SSF56349">
    <property type="entry name" value="DNA breaking-rejoining enzymes"/>
    <property type="match status" value="1"/>
</dbReference>
<evidence type="ECO:0000313" key="2">
    <source>
        <dbReference type="EMBL" id="RVU43385.1"/>
    </source>
</evidence>
<dbReference type="InterPro" id="IPR011010">
    <property type="entry name" value="DNA_brk_join_enz"/>
</dbReference>
<comment type="caution">
    <text evidence="2">The sequence shown here is derived from an EMBL/GenBank/DDBJ whole genome shotgun (WGS) entry which is preliminary data.</text>
</comment>
<dbReference type="Proteomes" id="UP000285575">
    <property type="component" value="Unassembled WGS sequence"/>
</dbReference>
<dbReference type="EMBL" id="SACR01000007">
    <property type="protein sequence ID" value="RVU43385.1"/>
    <property type="molecule type" value="Genomic_DNA"/>
</dbReference>
<sequence>MSAPEMRTTQLTQTRETQSFYKRVVARLERHAAKLLAAGDMAEIPDRNVRVAIAYACLEPTVTEATARLYRAAILHLIESEPGERDWDVLKIIDPEPSASESDRQDELRARRAQNLQTLRGAQQKAKWLSMADWTRLGEALGRSRSNWAGPARHWITATLLSGLRPCEWRRAELDGASLVVVNAKATNGRAHSATRTIGLAKCDRTELAVVASFLELVRSYGEDGYKSLYDGVRDLICDVARETFPGRDRYPSLYTARHCFAARAKATYSKVEVAALMGHASTATAGRSYAPARHARGGRPLEAEPSANDIDAVRRAQNARNLFSEPKDMP</sequence>
<dbReference type="RefSeq" id="WP_128230669.1">
    <property type="nucleotide sequence ID" value="NZ_SACR01000007.1"/>
</dbReference>
<feature type="region of interest" description="Disordered" evidence="1">
    <location>
        <begin position="288"/>
        <end position="307"/>
    </location>
</feature>
<proteinExistence type="predicted"/>
<accession>A0A437R9J5</accession>
<protein>
    <recommendedName>
        <fullName evidence="4">Tyr recombinase domain-containing protein</fullName>
    </recommendedName>
</protein>
<evidence type="ECO:0008006" key="4">
    <source>
        <dbReference type="Google" id="ProtNLM"/>
    </source>
</evidence>
<name>A0A437R9J5_9BURK</name>
<evidence type="ECO:0000256" key="1">
    <source>
        <dbReference type="SAM" id="MobiDB-lite"/>
    </source>
</evidence>
<dbReference type="OrthoDB" id="8883268at2"/>
<reference evidence="2 3" key="1">
    <citation type="submission" date="2019-01" db="EMBL/GenBank/DDBJ databases">
        <authorList>
            <person name="Chen W.-M."/>
        </authorList>
    </citation>
    <scope>NUCLEOTIDE SEQUENCE [LARGE SCALE GENOMIC DNA]</scope>
    <source>
        <strain evidence="2 3">KYPY4</strain>
    </source>
</reference>
<evidence type="ECO:0000313" key="3">
    <source>
        <dbReference type="Proteomes" id="UP000285575"/>
    </source>
</evidence>